<feature type="transmembrane region" description="Helical" evidence="1">
    <location>
        <begin position="48"/>
        <end position="65"/>
    </location>
</feature>
<keyword evidence="1" id="KW-0472">Membrane</keyword>
<feature type="transmembrane region" description="Helical" evidence="1">
    <location>
        <begin position="6"/>
        <end position="27"/>
    </location>
</feature>
<keyword evidence="3" id="KW-1185">Reference proteome</keyword>
<proteinExistence type="predicted"/>
<dbReference type="AlphaFoldDB" id="A0A162EBL6"/>
<keyword evidence="1" id="KW-0812">Transmembrane</keyword>
<evidence type="ECO:0000256" key="1">
    <source>
        <dbReference type="SAM" id="Phobius"/>
    </source>
</evidence>
<feature type="transmembrane region" description="Helical" evidence="1">
    <location>
        <begin position="71"/>
        <end position="96"/>
    </location>
</feature>
<gene>
    <name evidence="2" type="ORF">AZF04_05520</name>
</gene>
<protein>
    <submittedName>
        <fullName evidence="2">Uncharacterized protein</fullName>
    </submittedName>
</protein>
<dbReference type="EMBL" id="LTAO01000012">
    <property type="protein sequence ID" value="KYG32226.1"/>
    <property type="molecule type" value="Genomic_DNA"/>
</dbReference>
<dbReference type="Proteomes" id="UP000075806">
    <property type="component" value="Unassembled WGS sequence"/>
</dbReference>
<evidence type="ECO:0000313" key="3">
    <source>
        <dbReference type="Proteomes" id="UP000075806"/>
    </source>
</evidence>
<organism evidence="2 3">
    <name type="scientific">Alkalihalobacillus trypoxylicola</name>
    <dbReference type="NCBI Taxonomy" id="519424"/>
    <lineage>
        <taxon>Bacteria</taxon>
        <taxon>Bacillati</taxon>
        <taxon>Bacillota</taxon>
        <taxon>Bacilli</taxon>
        <taxon>Bacillales</taxon>
        <taxon>Bacillaceae</taxon>
        <taxon>Alkalihalobacillus</taxon>
    </lineage>
</organism>
<reference evidence="2" key="1">
    <citation type="submission" date="2016-02" db="EMBL/GenBank/DDBJ databases">
        <title>Genome sequence of Bacillus trypoxylicola KCTC 13244(T).</title>
        <authorList>
            <person name="Jeong H."/>
            <person name="Park S.-H."/>
            <person name="Choi S.-K."/>
        </authorList>
    </citation>
    <scope>NUCLEOTIDE SEQUENCE [LARGE SCALE GENOMIC DNA]</scope>
    <source>
        <strain evidence="2">KCTC 13244</strain>
    </source>
</reference>
<name>A0A162EBL6_9BACI</name>
<keyword evidence="1" id="KW-1133">Transmembrane helix</keyword>
<sequence length="108" mass="13109">MLYLETLVIFTFTLLSICSYYFSYKALNKLEDYSQRNVIISNSYKNSYITIVLSLIFVIVYQLIVEKNNELNYWFFMWMTFLLVLLVRNWTVIVMVKKWNVLCEKREA</sequence>
<accession>A0A162EBL6</accession>
<dbReference type="RefSeq" id="WP_061948527.1">
    <property type="nucleotide sequence ID" value="NZ_LTAO01000012.1"/>
</dbReference>
<comment type="caution">
    <text evidence="2">The sequence shown here is derived from an EMBL/GenBank/DDBJ whole genome shotgun (WGS) entry which is preliminary data.</text>
</comment>
<evidence type="ECO:0000313" key="2">
    <source>
        <dbReference type="EMBL" id="KYG32226.1"/>
    </source>
</evidence>